<organism evidence="1">
    <name type="scientific">viral metagenome</name>
    <dbReference type="NCBI Taxonomy" id="1070528"/>
    <lineage>
        <taxon>unclassified sequences</taxon>
        <taxon>metagenomes</taxon>
        <taxon>organismal metagenomes</taxon>
    </lineage>
</organism>
<accession>A0A6C0HLF8</accession>
<dbReference type="AlphaFoldDB" id="A0A6C0HLF8"/>
<reference evidence="1" key="1">
    <citation type="journal article" date="2020" name="Nature">
        <title>Giant virus diversity and host interactions through global metagenomics.</title>
        <authorList>
            <person name="Schulz F."/>
            <person name="Roux S."/>
            <person name="Paez-Espino D."/>
            <person name="Jungbluth S."/>
            <person name="Walsh D.A."/>
            <person name="Denef V.J."/>
            <person name="McMahon K.D."/>
            <person name="Konstantinidis K.T."/>
            <person name="Eloe-Fadrosh E.A."/>
            <person name="Kyrpides N.C."/>
            <person name="Woyke T."/>
        </authorList>
    </citation>
    <scope>NUCLEOTIDE SEQUENCE</scope>
    <source>
        <strain evidence="1">GVMAG-M-3300023184-13</strain>
    </source>
</reference>
<sequence>MNILLILQISELHENFIKSDTYFYLTKIEKSKYKYCKK</sequence>
<evidence type="ECO:0000313" key="1">
    <source>
        <dbReference type="EMBL" id="QHT81511.1"/>
    </source>
</evidence>
<dbReference type="EMBL" id="MN739984">
    <property type="protein sequence ID" value="QHT81511.1"/>
    <property type="molecule type" value="Genomic_DNA"/>
</dbReference>
<name>A0A6C0HLF8_9ZZZZ</name>
<protein>
    <submittedName>
        <fullName evidence="1">Uncharacterized protein</fullName>
    </submittedName>
</protein>
<proteinExistence type="predicted"/>